<dbReference type="EMBL" id="MCFD01000015">
    <property type="protein sequence ID" value="ORX66438.1"/>
    <property type="molecule type" value="Genomic_DNA"/>
</dbReference>
<comment type="caution">
    <text evidence="1">The sequence shown here is derived from an EMBL/GenBank/DDBJ whole genome shotgun (WGS) entry which is preliminary data.</text>
</comment>
<dbReference type="AlphaFoldDB" id="A0A1Y1VYT9"/>
<dbReference type="GeneID" id="63805170"/>
<name>A0A1Y1VYT9_9FUNG</name>
<dbReference type="RefSeq" id="XP_040740426.1">
    <property type="nucleotide sequence ID" value="XM_040888522.1"/>
</dbReference>
<keyword evidence="2" id="KW-1185">Reference proteome</keyword>
<protein>
    <submittedName>
        <fullName evidence="1">Uncharacterized protein</fullName>
    </submittedName>
</protein>
<dbReference type="Proteomes" id="UP000193922">
    <property type="component" value="Unassembled WGS sequence"/>
</dbReference>
<proteinExistence type="predicted"/>
<sequence>MISCVPGSNGVGPLVLGDRMSEIAEPFGLPGQGEKADAQRGGRTMQCPALHISGYQVDKCW</sequence>
<reference evidence="1 2" key="1">
    <citation type="submission" date="2016-07" db="EMBL/GenBank/DDBJ databases">
        <title>Pervasive Adenine N6-methylation of Active Genes in Fungi.</title>
        <authorList>
            <consortium name="DOE Joint Genome Institute"/>
            <person name="Mondo S.J."/>
            <person name="Dannebaum R.O."/>
            <person name="Kuo R.C."/>
            <person name="Labutti K."/>
            <person name="Haridas S."/>
            <person name="Kuo A."/>
            <person name="Salamov A."/>
            <person name="Ahrendt S.R."/>
            <person name="Lipzen A."/>
            <person name="Sullivan W."/>
            <person name="Andreopoulos W.B."/>
            <person name="Clum A."/>
            <person name="Lindquist E."/>
            <person name="Daum C."/>
            <person name="Ramamoorthy G.K."/>
            <person name="Gryganskyi A."/>
            <person name="Culley D."/>
            <person name="Magnuson J.K."/>
            <person name="James T.Y."/>
            <person name="O'Malley M.A."/>
            <person name="Stajich J.E."/>
            <person name="Spatafora J.W."/>
            <person name="Visel A."/>
            <person name="Grigoriev I.V."/>
        </authorList>
    </citation>
    <scope>NUCLEOTIDE SEQUENCE [LARGE SCALE GENOMIC DNA]</scope>
    <source>
        <strain evidence="1 2">ATCC 12442</strain>
    </source>
</reference>
<accession>A0A1Y1VYT9</accession>
<evidence type="ECO:0000313" key="1">
    <source>
        <dbReference type="EMBL" id="ORX66438.1"/>
    </source>
</evidence>
<organism evidence="1 2">
    <name type="scientific">Linderina pennispora</name>
    <dbReference type="NCBI Taxonomy" id="61395"/>
    <lineage>
        <taxon>Eukaryota</taxon>
        <taxon>Fungi</taxon>
        <taxon>Fungi incertae sedis</taxon>
        <taxon>Zoopagomycota</taxon>
        <taxon>Kickxellomycotina</taxon>
        <taxon>Kickxellomycetes</taxon>
        <taxon>Kickxellales</taxon>
        <taxon>Kickxellaceae</taxon>
        <taxon>Linderina</taxon>
    </lineage>
</organism>
<gene>
    <name evidence="1" type="ORF">DL89DRAFT_269996</name>
</gene>
<evidence type="ECO:0000313" key="2">
    <source>
        <dbReference type="Proteomes" id="UP000193922"/>
    </source>
</evidence>